<keyword evidence="3" id="KW-1185">Reference proteome</keyword>
<gene>
    <name evidence="2" type="ORF">ACFFX0_12505</name>
</gene>
<proteinExistence type="predicted"/>
<feature type="compositionally biased region" description="Basic and acidic residues" evidence="1">
    <location>
        <begin position="41"/>
        <end position="61"/>
    </location>
</feature>
<organism evidence="2 3">
    <name type="scientific">Citricoccus parietis</name>
    <dbReference type="NCBI Taxonomy" id="592307"/>
    <lineage>
        <taxon>Bacteria</taxon>
        <taxon>Bacillati</taxon>
        <taxon>Actinomycetota</taxon>
        <taxon>Actinomycetes</taxon>
        <taxon>Micrococcales</taxon>
        <taxon>Micrococcaceae</taxon>
        <taxon>Citricoccus</taxon>
    </lineage>
</organism>
<sequence length="107" mass="11322">MPSGSAEFRSGLVGHRSCPAPVGGQDAITDAGANHAVQQVEEDRGKDDVEHQASDVSHDQRLPSGALVLTATGANVSMLYRDRLSEDEYRGLCLLSRGIGAPGRDTY</sequence>
<protein>
    <submittedName>
        <fullName evidence="2">Uncharacterized protein</fullName>
    </submittedName>
</protein>
<evidence type="ECO:0000256" key="1">
    <source>
        <dbReference type="SAM" id="MobiDB-lite"/>
    </source>
</evidence>
<feature type="region of interest" description="Disordered" evidence="1">
    <location>
        <begin position="1"/>
        <end position="61"/>
    </location>
</feature>
<dbReference type="Proteomes" id="UP001589575">
    <property type="component" value="Unassembled WGS sequence"/>
</dbReference>
<evidence type="ECO:0000313" key="2">
    <source>
        <dbReference type="EMBL" id="MFB9071982.1"/>
    </source>
</evidence>
<comment type="caution">
    <text evidence="2">The sequence shown here is derived from an EMBL/GenBank/DDBJ whole genome shotgun (WGS) entry which is preliminary data.</text>
</comment>
<name>A0ABV5FZ78_9MICC</name>
<evidence type="ECO:0000313" key="3">
    <source>
        <dbReference type="Proteomes" id="UP001589575"/>
    </source>
</evidence>
<reference evidence="2 3" key="1">
    <citation type="submission" date="2024-09" db="EMBL/GenBank/DDBJ databases">
        <authorList>
            <person name="Sun Q."/>
            <person name="Mori K."/>
        </authorList>
    </citation>
    <scope>NUCLEOTIDE SEQUENCE [LARGE SCALE GENOMIC DNA]</scope>
    <source>
        <strain evidence="2 3">CCM 7609</strain>
    </source>
</reference>
<dbReference type="EMBL" id="JBHMFI010000001">
    <property type="protein sequence ID" value="MFB9071982.1"/>
    <property type="molecule type" value="Genomic_DNA"/>
</dbReference>
<accession>A0ABV5FZ78</accession>